<name>A0AAV4DRP0_9GAST</name>
<keyword evidence="3" id="KW-1185">Reference proteome</keyword>
<evidence type="ECO:0000313" key="2">
    <source>
        <dbReference type="EMBL" id="GFO46982.1"/>
    </source>
</evidence>
<accession>A0AAV4DRP0</accession>
<evidence type="ECO:0000313" key="3">
    <source>
        <dbReference type="Proteomes" id="UP000735302"/>
    </source>
</evidence>
<feature type="region of interest" description="Disordered" evidence="1">
    <location>
        <begin position="60"/>
        <end position="84"/>
    </location>
</feature>
<organism evidence="2 3">
    <name type="scientific">Plakobranchus ocellatus</name>
    <dbReference type="NCBI Taxonomy" id="259542"/>
    <lineage>
        <taxon>Eukaryota</taxon>
        <taxon>Metazoa</taxon>
        <taxon>Spiralia</taxon>
        <taxon>Lophotrochozoa</taxon>
        <taxon>Mollusca</taxon>
        <taxon>Gastropoda</taxon>
        <taxon>Heterobranchia</taxon>
        <taxon>Euthyneura</taxon>
        <taxon>Panpulmonata</taxon>
        <taxon>Sacoglossa</taxon>
        <taxon>Placobranchoidea</taxon>
        <taxon>Plakobranchidae</taxon>
        <taxon>Plakobranchus</taxon>
    </lineage>
</organism>
<dbReference type="EMBL" id="BLXT01008249">
    <property type="protein sequence ID" value="GFO46982.1"/>
    <property type="molecule type" value="Genomic_DNA"/>
</dbReference>
<dbReference type="AlphaFoldDB" id="A0AAV4DRP0"/>
<sequence length="121" mass="13896">MLTYLSQRIPLSRKQGCPIAKCTLPLKRWEEVQICLRQLSWKGICLRPGWILPLEHLQTQRGSNSSPRTGQEWPGKDTTADYPGSRWGKFRINHADCSFWERFCNCRVSCGCAVRPSCAQL</sequence>
<reference evidence="2 3" key="1">
    <citation type="journal article" date="2021" name="Elife">
        <title>Chloroplast acquisition without the gene transfer in kleptoplastic sea slugs, Plakobranchus ocellatus.</title>
        <authorList>
            <person name="Maeda T."/>
            <person name="Takahashi S."/>
            <person name="Yoshida T."/>
            <person name="Shimamura S."/>
            <person name="Takaki Y."/>
            <person name="Nagai Y."/>
            <person name="Toyoda A."/>
            <person name="Suzuki Y."/>
            <person name="Arimoto A."/>
            <person name="Ishii H."/>
            <person name="Satoh N."/>
            <person name="Nishiyama T."/>
            <person name="Hasebe M."/>
            <person name="Maruyama T."/>
            <person name="Minagawa J."/>
            <person name="Obokata J."/>
            <person name="Shigenobu S."/>
        </authorList>
    </citation>
    <scope>NUCLEOTIDE SEQUENCE [LARGE SCALE GENOMIC DNA]</scope>
</reference>
<feature type="compositionally biased region" description="Polar residues" evidence="1">
    <location>
        <begin position="60"/>
        <end position="69"/>
    </location>
</feature>
<evidence type="ECO:0000256" key="1">
    <source>
        <dbReference type="SAM" id="MobiDB-lite"/>
    </source>
</evidence>
<dbReference type="Proteomes" id="UP000735302">
    <property type="component" value="Unassembled WGS sequence"/>
</dbReference>
<comment type="caution">
    <text evidence="2">The sequence shown here is derived from an EMBL/GenBank/DDBJ whole genome shotgun (WGS) entry which is preliminary data.</text>
</comment>
<proteinExistence type="predicted"/>
<gene>
    <name evidence="2" type="ORF">PoB_007348700</name>
</gene>
<protein>
    <submittedName>
        <fullName evidence="2">Uncharacterized protein</fullName>
    </submittedName>
</protein>